<name>A0A2S8G5I9_9BACT</name>
<dbReference type="InterPro" id="IPR013043">
    <property type="entry name" value="DUF1595"/>
</dbReference>
<proteinExistence type="predicted"/>
<evidence type="ECO:0000259" key="4">
    <source>
        <dbReference type="SMART" id="SM00560"/>
    </source>
</evidence>
<dbReference type="Pfam" id="PF07627">
    <property type="entry name" value="PSCyt3"/>
    <property type="match status" value="1"/>
</dbReference>
<dbReference type="Pfam" id="PF13385">
    <property type="entry name" value="Laminin_G_3"/>
    <property type="match status" value="1"/>
</dbReference>
<dbReference type="InterPro" id="IPR011429">
    <property type="entry name" value="Cyt_c_Planctomycete-type"/>
</dbReference>
<dbReference type="PANTHER" id="PTHR35889">
    <property type="entry name" value="CYCLOINULO-OLIGOSACCHARIDE FRUCTANOTRANSFERASE-RELATED"/>
    <property type="match status" value="1"/>
</dbReference>
<dbReference type="InterPro" id="IPR011478">
    <property type="entry name" value="DUF1585"/>
</dbReference>
<dbReference type="Pfam" id="PF07626">
    <property type="entry name" value="PSD3"/>
    <property type="match status" value="1"/>
</dbReference>
<dbReference type="RefSeq" id="WP_105328159.1">
    <property type="nucleotide sequence ID" value="NZ_PUHY01000004.1"/>
</dbReference>
<gene>
    <name evidence="5" type="ORF">C5Y83_02955</name>
</gene>
<dbReference type="SUPFAM" id="SSF49899">
    <property type="entry name" value="Concanavalin A-like lectins/glucanases"/>
    <property type="match status" value="1"/>
</dbReference>
<dbReference type="OrthoDB" id="175242at2"/>
<evidence type="ECO:0000256" key="2">
    <source>
        <dbReference type="ARBA" id="ARBA00023157"/>
    </source>
</evidence>
<feature type="signal peptide" evidence="3">
    <location>
        <begin position="1"/>
        <end position="31"/>
    </location>
</feature>
<comment type="caution">
    <text evidence="5">The sequence shown here is derived from an EMBL/GenBank/DDBJ whole genome shotgun (WGS) entry which is preliminary data.</text>
</comment>
<dbReference type="EMBL" id="PUHY01000004">
    <property type="protein sequence ID" value="PQO39722.1"/>
    <property type="molecule type" value="Genomic_DNA"/>
</dbReference>
<accession>A0A2S8G5I9</accession>
<dbReference type="Pfam" id="PF07635">
    <property type="entry name" value="PSCyt1"/>
    <property type="match status" value="1"/>
</dbReference>
<dbReference type="AlphaFoldDB" id="A0A2S8G5I9"/>
<evidence type="ECO:0000256" key="1">
    <source>
        <dbReference type="ARBA" id="ARBA00022729"/>
    </source>
</evidence>
<keyword evidence="2" id="KW-1015">Disulfide bond</keyword>
<dbReference type="Pfam" id="PF07624">
    <property type="entry name" value="PSD2"/>
    <property type="match status" value="1"/>
</dbReference>
<dbReference type="Pfam" id="PF07631">
    <property type="entry name" value="PSD4"/>
    <property type="match status" value="1"/>
</dbReference>
<dbReference type="InterPro" id="IPR013042">
    <property type="entry name" value="DUF1592"/>
</dbReference>
<reference evidence="5 6" key="1">
    <citation type="submission" date="2018-02" db="EMBL/GenBank/DDBJ databases">
        <title>Comparative genomes isolates from brazilian mangrove.</title>
        <authorList>
            <person name="Araujo J.E."/>
            <person name="Taketani R.G."/>
            <person name="Silva M.C.P."/>
            <person name="Loureco M.V."/>
            <person name="Andreote F.D."/>
        </authorList>
    </citation>
    <scope>NUCLEOTIDE SEQUENCE [LARGE SCALE GENOMIC DNA]</scope>
    <source>
        <strain evidence="5 6">Hex-1 MGV</strain>
    </source>
</reference>
<dbReference type="Pfam" id="PF07637">
    <property type="entry name" value="PSD5"/>
    <property type="match status" value="1"/>
</dbReference>
<dbReference type="SMART" id="SM00560">
    <property type="entry name" value="LamGL"/>
    <property type="match status" value="1"/>
</dbReference>
<organism evidence="5 6">
    <name type="scientific">Blastopirellula marina</name>
    <dbReference type="NCBI Taxonomy" id="124"/>
    <lineage>
        <taxon>Bacteria</taxon>
        <taxon>Pseudomonadati</taxon>
        <taxon>Planctomycetota</taxon>
        <taxon>Planctomycetia</taxon>
        <taxon>Pirellulales</taxon>
        <taxon>Pirellulaceae</taxon>
        <taxon>Blastopirellula</taxon>
    </lineage>
</organism>
<dbReference type="Gene3D" id="2.60.120.200">
    <property type="match status" value="1"/>
</dbReference>
<keyword evidence="1 3" id="KW-0732">Signal</keyword>
<dbReference type="Proteomes" id="UP000238322">
    <property type="component" value="Unassembled WGS sequence"/>
</dbReference>
<dbReference type="InterPro" id="IPR013320">
    <property type="entry name" value="ConA-like_dom_sf"/>
</dbReference>
<evidence type="ECO:0000256" key="3">
    <source>
        <dbReference type="SAM" id="SignalP"/>
    </source>
</evidence>
<sequence>MTRRSAFFPIRGLFLASLALLALLPFRQVVAQDNQETARLFETEVAPILAKHCLECHSSAKAEGNLNLARQSSAREGGESGPAWKPGDAEESLLWQLIEADEMPQNRPPLSAQEKQSLKRWLDAGALWTLREIDPASHLLARKAENWVQRLTQQEYIETVRQTFGINIELDAQKILPPDVRADGFSNTAYGQTIDLEHVEAYAKLAELVVSRIDPVRFASQFSKRKSLADKDMRELISKMGRRVLRGPLTDREVKIYLQIPQVIGREKGTYAEAVRYLLTAMLQSPRFIYRLEQQTGEGPTIRPNQFELANRLSYIVWGGPPDETLLALASTDKLQGRELEHQVDRMLSDPRAVDQSIRFVQQWLDLGRLKSLRPNEKHFPNWDAALAEDMQDETLAFFREVAWQQKRPLADLMNAQVTVVSPRLARFYQLGQGEAGGNIATNTSDGLLALYNFESGSGDRIRESLTADASLGLRIFSPANVQWTTDGLEVLQPTRIATEKPPQRLVRAIQKSNEMTIEAWLTPADDQQEGPARIVSISNNPSQRNFTLGQDKDKFDFRLRAKGTDRNGIPSVSSKPKSARSEKTHVVFTCDTKGTSRLYINGKLEGERKNIGPIVGWDGSYQLVLANEATNDRPWLGTLHRVAIYDRALSESEILAQSQPIKKYDLTEIPHRGGLLTQGSTLTMGGDHASMVTRGLFILHELLYSRVGQPPPCVDTTPIPTKPGLTKRDVALQRINNNACGGCHSRFEPLAFGLERFDGIGVYHEQDEHGNALRDDGEIILPGAEKPVSYQSSKELMDILASSERVRMGITRKITQFALGRPLVQEDETYLNPIHQQAQQQGGTYAALVKAIVLSDLVQTTRVVQPDDAN</sequence>
<dbReference type="InterPro" id="IPR013036">
    <property type="entry name" value="DUF1587"/>
</dbReference>
<dbReference type="PANTHER" id="PTHR35889:SF3">
    <property type="entry name" value="F-BOX DOMAIN-CONTAINING PROTEIN"/>
    <property type="match status" value="1"/>
</dbReference>
<dbReference type="InterPro" id="IPR006558">
    <property type="entry name" value="LamG-like"/>
</dbReference>
<feature type="domain" description="LamG-like jellyroll fold" evidence="4">
    <location>
        <begin position="514"/>
        <end position="653"/>
    </location>
</feature>
<evidence type="ECO:0000313" key="5">
    <source>
        <dbReference type="EMBL" id="PQO39722.1"/>
    </source>
</evidence>
<evidence type="ECO:0000313" key="6">
    <source>
        <dbReference type="Proteomes" id="UP000238322"/>
    </source>
</evidence>
<dbReference type="InterPro" id="IPR013039">
    <property type="entry name" value="DUF1588"/>
</dbReference>
<feature type="chain" id="PRO_5015773328" description="LamG-like jellyroll fold domain-containing protein" evidence="3">
    <location>
        <begin position="32"/>
        <end position="871"/>
    </location>
</feature>
<protein>
    <recommendedName>
        <fullName evidence="4">LamG-like jellyroll fold domain-containing protein</fullName>
    </recommendedName>
</protein>